<evidence type="ECO:0000313" key="2">
    <source>
        <dbReference type="EMBL" id="MUG46069.1"/>
    </source>
</evidence>
<accession>A0A7X2Z3F4</accession>
<keyword evidence="1" id="KW-0472">Membrane</keyword>
<keyword evidence="1" id="KW-1133">Transmembrane helix</keyword>
<evidence type="ECO:0000256" key="1">
    <source>
        <dbReference type="SAM" id="Phobius"/>
    </source>
</evidence>
<feature type="transmembrane region" description="Helical" evidence="1">
    <location>
        <begin position="54"/>
        <end position="74"/>
    </location>
</feature>
<sequence>MVKISDQARKHLNKRVKIKTKTGAVLYGKIVKVSGNKLYLQVSSVHERGSKAHAAFAPFIIPLVLFDLLAILLLERRRRRRRRVVTL</sequence>
<protein>
    <submittedName>
        <fullName evidence="2">Uncharacterized protein</fullName>
    </submittedName>
</protein>
<name>A0A7X2Z3F4_9BACL</name>
<proteinExistence type="predicted"/>
<dbReference type="OrthoDB" id="2647148at2"/>
<keyword evidence="1" id="KW-0812">Transmembrane</keyword>
<reference evidence="2 3" key="1">
    <citation type="submission" date="2019-11" db="EMBL/GenBank/DDBJ databases">
        <title>Draft genome sequences of five Paenibacillus species of dairy origin.</title>
        <authorList>
            <person name="Olajide A.M."/>
            <person name="Chen S."/>
            <person name="Lapointe G."/>
        </authorList>
    </citation>
    <scope>NUCLEOTIDE SEQUENCE [LARGE SCALE GENOMIC DNA]</scope>
    <source>
        <strain evidence="2 3">12CR55</strain>
    </source>
</reference>
<dbReference type="AlphaFoldDB" id="A0A7X2Z3F4"/>
<dbReference type="EMBL" id="WNZW01000004">
    <property type="protein sequence ID" value="MUG46069.1"/>
    <property type="molecule type" value="Genomic_DNA"/>
</dbReference>
<organism evidence="2 3">
    <name type="scientific">Paenibacillus woosongensis</name>
    <dbReference type="NCBI Taxonomy" id="307580"/>
    <lineage>
        <taxon>Bacteria</taxon>
        <taxon>Bacillati</taxon>
        <taxon>Bacillota</taxon>
        <taxon>Bacilli</taxon>
        <taxon>Bacillales</taxon>
        <taxon>Paenibacillaceae</taxon>
        <taxon>Paenibacillus</taxon>
    </lineage>
</organism>
<evidence type="ECO:0000313" key="3">
    <source>
        <dbReference type="Proteomes" id="UP000447876"/>
    </source>
</evidence>
<gene>
    <name evidence="2" type="ORF">GNP95_13820</name>
</gene>
<dbReference type="Proteomes" id="UP000447876">
    <property type="component" value="Unassembled WGS sequence"/>
</dbReference>
<comment type="caution">
    <text evidence="2">The sequence shown here is derived from an EMBL/GenBank/DDBJ whole genome shotgun (WGS) entry which is preliminary data.</text>
</comment>